<dbReference type="PANTHER" id="PTHR42855:SF2">
    <property type="entry name" value="DRUG RESISTANCE ABC TRANSPORTER,ATP-BINDING PROTEIN"/>
    <property type="match status" value="1"/>
</dbReference>
<dbReference type="CDD" id="cd03221">
    <property type="entry name" value="ABCF_EF-3"/>
    <property type="match status" value="1"/>
</dbReference>
<dbReference type="SMART" id="SM00382">
    <property type="entry name" value="AAA"/>
    <property type="match status" value="2"/>
</dbReference>
<feature type="coiled-coil region" evidence="3">
    <location>
        <begin position="508"/>
        <end position="542"/>
    </location>
</feature>
<dbReference type="GO" id="GO:0016887">
    <property type="term" value="F:ATP hydrolysis activity"/>
    <property type="evidence" value="ECO:0007669"/>
    <property type="project" value="InterPro"/>
</dbReference>
<name>A0A2M6W136_9BACT</name>
<evidence type="ECO:0000256" key="3">
    <source>
        <dbReference type="SAM" id="Coils"/>
    </source>
</evidence>
<evidence type="ECO:0000256" key="2">
    <source>
        <dbReference type="ARBA" id="ARBA00022840"/>
    </source>
</evidence>
<accession>A0A2M6W136</accession>
<comment type="caution">
    <text evidence="5">The sequence shown here is derived from an EMBL/GenBank/DDBJ whole genome shotgun (WGS) entry which is preliminary data.</text>
</comment>
<dbReference type="InterPro" id="IPR051309">
    <property type="entry name" value="ABCF_ATPase"/>
</dbReference>
<dbReference type="SUPFAM" id="SSF52540">
    <property type="entry name" value="P-loop containing nucleoside triphosphate hydrolases"/>
    <property type="match status" value="2"/>
</dbReference>
<evidence type="ECO:0000313" key="6">
    <source>
        <dbReference type="Proteomes" id="UP000229362"/>
    </source>
</evidence>
<proteinExistence type="predicted"/>
<evidence type="ECO:0000256" key="1">
    <source>
        <dbReference type="ARBA" id="ARBA00022741"/>
    </source>
</evidence>
<dbReference type="PROSITE" id="PS50893">
    <property type="entry name" value="ABC_TRANSPORTER_2"/>
    <property type="match status" value="2"/>
</dbReference>
<reference evidence="6" key="1">
    <citation type="submission" date="2017-09" db="EMBL/GenBank/DDBJ databases">
        <title>Depth-based differentiation of microbial function through sediment-hosted aquifers and enrichment of novel symbionts in the deep terrestrial subsurface.</title>
        <authorList>
            <person name="Probst A.J."/>
            <person name="Ladd B."/>
            <person name="Jarett J.K."/>
            <person name="Geller-Mcgrath D.E."/>
            <person name="Sieber C.M.K."/>
            <person name="Emerson J.B."/>
            <person name="Anantharaman K."/>
            <person name="Thomas B.C."/>
            <person name="Malmstrom R."/>
            <person name="Stieglmeier M."/>
            <person name="Klingl A."/>
            <person name="Woyke T."/>
            <person name="Ryan C.M."/>
            <person name="Banfield J.F."/>
        </authorList>
    </citation>
    <scope>NUCLEOTIDE SEQUENCE [LARGE SCALE GENOMIC DNA]</scope>
</reference>
<sequence length="591" mass="66955">MAILLQINHLTKAYDIEPLFNELTLSVASSQHIGVVGRNGAGKSTLFKIIMGLESADTGDVQIYSGTRIGYIRQQEHPFALTETVIEFLIRVSGKEEWACAKLAGEFDIKKEQLDREIGSFAGGYQMRIKIIAVLLDEPNLLLLDEPTNYLDLSTLLLLEQFLQQYSGTFLLISHDREFLKKTCTQTLEIAHGKATYYPQPLEEYLAYKIEQEEFAKRYNKKIATQQRHLQSFVDRFRYKASKASQAQSKLKQLSKLQTITIKHPIKTTAIYIPPISDKKGTALRVSDMAIGYRGTVVADHITFDIDRGEHVAILGDNGQGKSTLLKTIAHVLPPLGGSYKYGMHIHIGYYAQHVPDMLTPKDQVETHLTHIAGPGVSTQEIYQMAGNFLFQGDDLKKPISVLSGGEKARLCLAGLLLQKNDLLLLDEPTNHLDFETVEALSEALAESNTTILFVSHNRTFVNTIATSIIEVGGGQVKRSLHDYENYVYHLKEQLHIRPPLAEKTPTVKREKEERIQMRAQLKEEKKNLHALEVHTMELEKEKQQLLTWFEKNAHTFSRPKQDALAIVERDLHLAEQEWFAIQERIETLST</sequence>
<keyword evidence="2" id="KW-0067">ATP-binding</keyword>
<organism evidence="5 6">
    <name type="scientific">Candidatus Magasanikbacteria bacterium CG10_big_fil_rev_8_21_14_0_10_43_6</name>
    <dbReference type="NCBI Taxonomy" id="1974650"/>
    <lineage>
        <taxon>Bacteria</taxon>
        <taxon>Candidatus Magasanikiibacteriota</taxon>
    </lineage>
</organism>
<dbReference type="PANTHER" id="PTHR42855">
    <property type="entry name" value="ABC TRANSPORTER ATP-BINDING SUBUNIT"/>
    <property type="match status" value="1"/>
</dbReference>
<evidence type="ECO:0000313" key="5">
    <source>
        <dbReference type="EMBL" id="PIT86517.1"/>
    </source>
</evidence>
<keyword evidence="3" id="KW-0175">Coiled coil</keyword>
<protein>
    <recommendedName>
        <fullName evidence="4">ABC transporter domain-containing protein</fullName>
    </recommendedName>
</protein>
<feature type="domain" description="ABC transporter" evidence="4">
    <location>
        <begin position="284"/>
        <end position="499"/>
    </location>
</feature>
<dbReference type="Pfam" id="PF12848">
    <property type="entry name" value="ABC_tran_Xtn"/>
    <property type="match status" value="1"/>
</dbReference>
<dbReference type="AlphaFoldDB" id="A0A2M6W136"/>
<dbReference type="InterPro" id="IPR027417">
    <property type="entry name" value="P-loop_NTPase"/>
</dbReference>
<dbReference type="PROSITE" id="PS00211">
    <property type="entry name" value="ABC_TRANSPORTER_1"/>
    <property type="match status" value="1"/>
</dbReference>
<dbReference type="Proteomes" id="UP000229362">
    <property type="component" value="Unassembled WGS sequence"/>
</dbReference>
<evidence type="ECO:0000259" key="4">
    <source>
        <dbReference type="PROSITE" id="PS50893"/>
    </source>
</evidence>
<dbReference type="InterPro" id="IPR032781">
    <property type="entry name" value="ABC_tran_Xtn"/>
</dbReference>
<dbReference type="GO" id="GO:0005524">
    <property type="term" value="F:ATP binding"/>
    <property type="evidence" value="ECO:0007669"/>
    <property type="project" value="UniProtKB-KW"/>
</dbReference>
<feature type="domain" description="ABC transporter" evidence="4">
    <location>
        <begin position="5"/>
        <end position="217"/>
    </location>
</feature>
<gene>
    <name evidence="5" type="ORF">COU33_02690</name>
</gene>
<keyword evidence="1" id="KW-0547">Nucleotide-binding</keyword>
<dbReference type="Pfam" id="PF00005">
    <property type="entry name" value="ABC_tran"/>
    <property type="match status" value="2"/>
</dbReference>
<dbReference type="EMBL" id="PFBZ01000115">
    <property type="protein sequence ID" value="PIT86517.1"/>
    <property type="molecule type" value="Genomic_DNA"/>
</dbReference>
<dbReference type="Gene3D" id="3.40.50.300">
    <property type="entry name" value="P-loop containing nucleotide triphosphate hydrolases"/>
    <property type="match status" value="2"/>
</dbReference>
<dbReference type="InterPro" id="IPR003593">
    <property type="entry name" value="AAA+_ATPase"/>
</dbReference>
<dbReference type="InterPro" id="IPR017871">
    <property type="entry name" value="ABC_transporter-like_CS"/>
</dbReference>
<dbReference type="InterPro" id="IPR003439">
    <property type="entry name" value="ABC_transporter-like_ATP-bd"/>
</dbReference>